<organism evidence="3 4">
    <name type="scientific">Anaerobranca californiensis DSM 14826</name>
    <dbReference type="NCBI Taxonomy" id="1120989"/>
    <lineage>
        <taxon>Bacteria</taxon>
        <taxon>Bacillati</taxon>
        <taxon>Bacillota</taxon>
        <taxon>Clostridia</taxon>
        <taxon>Eubacteriales</taxon>
        <taxon>Proteinivoracaceae</taxon>
        <taxon>Anaerobranca</taxon>
    </lineage>
</organism>
<dbReference type="OrthoDB" id="9772024at2"/>
<accession>A0A1M6MYR8</accession>
<keyword evidence="1" id="KW-0378">Hydrolase</keyword>
<dbReference type="PANTHER" id="PTHR30404">
    <property type="entry name" value="N-ACETYLMURAMOYL-L-ALANINE AMIDASE"/>
    <property type="match status" value="1"/>
</dbReference>
<dbReference type="AlphaFoldDB" id="A0A1M6MYR8"/>
<dbReference type="CDD" id="cd02696">
    <property type="entry name" value="MurNAc-LAA"/>
    <property type="match status" value="1"/>
</dbReference>
<protein>
    <submittedName>
        <fullName evidence="3">N-acetylmuramoyl-L-alanine amidase</fullName>
    </submittedName>
</protein>
<dbReference type="SUPFAM" id="SSF53187">
    <property type="entry name" value="Zn-dependent exopeptidases"/>
    <property type="match status" value="1"/>
</dbReference>
<reference evidence="4" key="1">
    <citation type="submission" date="2016-11" db="EMBL/GenBank/DDBJ databases">
        <authorList>
            <person name="Varghese N."/>
            <person name="Submissions S."/>
        </authorList>
    </citation>
    <scope>NUCLEOTIDE SEQUENCE [LARGE SCALE GENOMIC DNA]</scope>
    <source>
        <strain evidence="4">DSM 14826</strain>
    </source>
</reference>
<dbReference type="GO" id="GO:0008745">
    <property type="term" value="F:N-acetylmuramoyl-L-alanine amidase activity"/>
    <property type="evidence" value="ECO:0007669"/>
    <property type="project" value="InterPro"/>
</dbReference>
<evidence type="ECO:0000256" key="1">
    <source>
        <dbReference type="ARBA" id="ARBA00022801"/>
    </source>
</evidence>
<evidence type="ECO:0000313" key="4">
    <source>
        <dbReference type="Proteomes" id="UP000243547"/>
    </source>
</evidence>
<name>A0A1M6MYR8_9FIRM</name>
<dbReference type="SMART" id="SM00646">
    <property type="entry name" value="Ami_3"/>
    <property type="match status" value="1"/>
</dbReference>
<evidence type="ECO:0000313" key="3">
    <source>
        <dbReference type="EMBL" id="SHJ88588.1"/>
    </source>
</evidence>
<keyword evidence="4" id="KW-1185">Reference proteome</keyword>
<dbReference type="PANTHER" id="PTHR30404:SF0">
    <property type="entry name" value="N-ACETYLMURAMOYL-L-ALANINE AMIDASE AMIC"/>
    <property type="match status" value="1"/>
</dbReference>
<dbReference type="GO" id="GO:0030288">
    <property type="term" value="C:outer membrane-bounded periplasmic space"/>
    <property type="evidence" value="ECO:0007669"/>
    <property type="project" value="TreeGrafter"/>
</dbReference>
<dbReference type="EMBL" id="FRAI01000008">
    <property type="protein sequence ID" value="SHJ88588.1"/>
    <property type="molecule type" value="Genomic_DNA"/>
</dbReference>
<dbReference type="InterPro" id="IPR002508">
    <property type="entry name" value="MurNAc-LAA_cat"/>
</dbReference>
<feature type="domain" description="MurNAc-LAA" evidence="2">
    <location>
        <begin position="111"/>
        <end position="220"/>
    </location>
</feature>
<dbReference type="Pfam" id="PF01520">
    <property type="entry name" value="Amidase_3"/>
    <property type="match status" value="1"/>
</dbReference>
<evidence type="ECO:0000259" key="2">
    <source>
        <dbReference type="SMART" id="SM00646"/>
    </source>
</evidence>
<sequence>MINKISYYCLFIFIILSLCISKHKAVTTNYITETAGNGKIIVAVDAGHGGYDPGTIIDNVKEKEINLAIALKLKEVLLINGFEVVMTREEDKDFLETRTGPKKQQDMLKRKEIIEKTGAQFLISIHANSISSPQWKGAQTFYDKDKEQSKELANIIQKHLKTNTGTHRQAKAMDFYLTRELDIIGALVEIGFLSNPEERVKLQQEEYQYKLAWSIFSGLMEFLQCNR</sequence>
<proteinExistence type="predicted"/>
<gene>
    <name evidence="3" type="ORF">SAMN02745227_00961</name>
</gene>
<dbReference type="RefSeq" id="WP_159429586.1">
    <property type="nucleotide sequence ID" value="NZ_FRAI01000008.1"/>
</dbReference>
<dbReference type="InterPro" id="IPR050695">
    <property type="entry name" value="N-acetylmuramoyl_amidase_3"/>
</dbReference>
<dbReference type="STRING" id="1120989.SAMN02745227_00961"/>
<dbReference type="Gene3D" id="3.40.630.40">
    <property type="entry name" value="Zn-dependent exopeptidases"/>
    <property type="match status" value="1"/>
</dbReference>
<dbReference type="Proteomes" id="UP000243547">
    <property type="component" value="Unassembled WGS sequence"/>
</dbReference>
<dbReference type="GO" id="GO:0009253">
    <property type="term" value="P:peptidoglycan catabolic process"/>
    <property type="evidence" value="ECO:0007669"/>
    <property type="project" value="InterPro"/>
</dbReference>